<gene>
    <name evidence="4" type="ordered locus">Daes_2284</name>
</gene>
<organism evidence="4 5">
    <name type="scientific">Pseudodesulfovibrio aespoeensis (strain ATCC 700646 / DSM 10631 / Aspo-2)</name>
    <name type="common">Desulfovibrio aespoeensis</name>
    <dbReference type="NCBI Taxonomy" id="643562"/>
    <lineage>
        <taxon>Bacteria</taxon>
        <taxon>Pseudomonadati</taxon>
        <taxon>Thermodesulfobacteriota</taxon>
        <taxon>Desulfovibrionia</taxon>
        <taxon>Desulfovibrionales</taxon>
        <taxon>Desulfovibrionaceae</taxon>
    </lineage>
</organism>
<dbReference type="EC" id="1.1.1.262" evidence="4"/>
<proteinExistence type="predicted"/>
<sequence>MLTLCVTMGDPCGLGPELVVRHFAQARRRGDERVLLLGPAAPLHRELKRLDLPAFFEVLENPETIGRQEAGVYLHEPPALIGLEFPPGEPTVQGGLAAGTSLEAAIGLLKAGLAHGLLTCPLNKAMFQAAGFDFPGHTEFLAERLGAGADGVCMHLCGHDPEAGAAFKPDPEGPAPQVLRVSLVTTHPPLRDVPGLVTQERILACLRLTARFVATLGLVGPVAVCGLNPHAGESGRIGSEEDEIIMPAIEAARLEGLDVAGPFPADTLFHFAARGDYPAVLAMYHDQGLAPLKLLHFSQAVNVTLGLPHPRTSPDHGTGYDLVGTGKASVRSFQAALDMVRLLALAKA</sequence>
<keyword evidence="5" id="KW-1185">Reference proteome</keyword>
<dbReference type="GO" id="GO:0051287">
    <property type="term" value="F:NAD binding"/>
    <property type="evidence" value="ECO:0007669"/>
    <property type="project" value="InterPro"/>
</dbReference>
<dbReference type="PANTHER" id="PTHR30004:SF3">
    <property type="entry name" value="4-HYDROXYTHREONINE-4-PHOSPHATE DEHYDROGENASE 2-RELATED"/>
    <property type="match status" value="1"/>
</dbReference>
<protein>
    <submittedName>
        <fullName evidence="4">4-hydroxythreonine-4-phosphate dehydrogenase</fullName>
        <ecNumber evidence="4">1.1.1.262</ecNumber>
    </submittedName>
</protein>
<evidence type="ECO:0000313" key="4">
    <source>
        <dbReference type="EMBL" id="ADU63290.1"/>
    </source>
</evidence>
<dbReference type="RefSeq" id="WP_013515202.1">
    <property type="nucleotide sequence ID" value="NC_014844.1"/>
</dbReference>
<dbReference type="GO" id="GO:0046872">
    <property type="term" value="F:metal ion binding"/>
    <property type="evidence" value="ECO:0007669"/>
    <property type="project" value="UniProtKB-KW"/>
</dbReference>
<dbReference type="PANTHER" id="PTHR30004">
    <property type="entry name" value="4-HYDROXYTHREONINE-4-PHOSPHATE DEHYDROGENASE"/>
    <property type="match status" value="1"/>
</dbReference>
<keyword evidence="1" id="KW-0479">Metal-binding</keyword>
<dbReference type="Gene3D" id="3.40.718.10">
    <property type="entry name" value="Isopropylmalate Dehydrogenase"/>
    <property type="match status" value="1"/>
</dbReference>
<evidence type="ECO:0000313" key="5">
    <source>
        <dbReference type="Proteomes" id="UP000002191"/>
    </source>
</evidence>
<keyword evidence="2 4" id="KW-0560">Oxidoreductase</keyword>
<accession>E6VTD1</accession>
<keyword evidence="3" id="KW-0520">NAD</keyword>
<dbReference type="AlphaFoldDB" id="E6VTD1"/>
<evidence type="ECO:0000256" key="1">
    <source>
        <dbReference type="ARBA" id="ARBA00022723"/>
    </source>
</evidence>
<evidence type="ECO:0000256" key="2">
    <source>
        <dbReference type="ARBA" id="ARBA00023002"/>
    </source>
</evidence>
<dbReference type="SUPFAM" id="SSF53659">
    <property type="entry name" value="Isocitrate/Isopropylmalate dehydrogenase-like"/>
    <property type="match status" value="1"/>
</dbReference>
<dbReference type="NCBIfam" id="TIGR00557">
    <property type="entry name" value="pdxA"/>
    <property type="match status" value="1"/>
</dbReference>
<reference evidence="5" key="1">
    <citation type="submission" date="2010-12" db="EMBL/GenBank/DDBJ databases">
        <title>Complete sequence of Desulfovibrio aespoeensis Aspo-2.</title>
        <authorList>
            <consortium name="US DOE Joint Genome Institute"/>
            <person name="Lucas S."/>
            <person name="Copeland A."/>
            <person name="Lapidus A."/>
            <person name="Cheng J.-F."/>
            <person name="Goodwin L."/>
            <person name="Pitluck S."/>
            <person name="Chertkov O."/>
            <person name="Misra M."/>
            <person name="Detter J.C."/>
            <person name="Han C."/>
            <person name="Tapia R."/>
            <person name="Land M."/>
            <person name="Hauser L."/>
            <person name="Kyrpides N."/>
            <person name="Ivanova N."/>
            <person name="Ovchinnikova G."/>
            <person name="Pedersen K."/>
            <person name="Jagevall S."/>
            <person name="Hazen T."/>
            <person name="Woyke T."/>
        </authorList>
    </citation>
    <scope>NUCLEOTIDE SEQUENCE [LARGE SCALE GENOMIC DNA]</scope>
    <source>
        <strain evidence="5">ATCC 700646 / DSM 10631 / Aspo-2</strain>
    </source>
</reference>
<name>E6VTD1_PSEA9</name>
<dbReference type="Proteomes" id="UP000002191">
    <property type="component" value="Chromosome"/>
</dbReference>
<dbReference type="EMBL" id="CP002431">
    <property type="protein sequence ID" value="ADU63290.1"/>
    <property type="molecule type" value="Genomic_DNA"/>
</dbReference>
<dbReference type="eggNOG" id="COG1995">
    <property type="taxonomic scope" value="Bacteria"/>
</dbReference>
<dbReference type="HOGENOM" id="CLU_040168_2_0_7"/>
<reference evidence="4 5" key="2">
    <citation type="journal article" date="2014" name="Genome Announc.">
        <title>Complete Genome Sequence of the Subsurface, Mesophilic Sulfate-Reducing Bacterium Desulfovibrio aespoeensis Aspo-2.</title>
        <authorList>
            <person name="Pedersen K."/>
            <person name="Bengtsson A."/>
            <person name="Edlund J."/>
            <person name="Rabe L."/>
            <person name="Hazen T."/>
            <person name="Chakraborty R."/>
            <person name="Goodwin L."/>
            <person name="Shapiro N."/>
        </authorList>
    </citation>
    <scope>NUCLEOTIDE SEQUENCE [LARGE SCALE GENOMIC DNA]</scope>
    <source>
        <strain evidence="5">ATCC 700646 / DSM 10631 / Aspo-2</strain>
    </source>
</reference>
<dbReference type="STRING" id="643562.Daes_2284"/>
<evidence type="ECO:0000256" key="3">
    <source>
        <dbReference type="ARBA" id="ARBA00023027"/>
    </source>
</evidence>
<dbReference type="KEGG" id="das:Daes_2284"/>
<dbReference type="InterPro" id="IPR005255">
    <property type="entry name" value="PdxA_fam"/>
</dbReference>
<dbReference type="GO" id="GO:0050570">
    <property type="term" value="F:4-hydroxythreonine-4-phosphate dehydrogenase activity"/>
    <property type="evidence" value="ECO:0007669"/>
    <property type="project" value="UniProtKB-EC"/>
</dbReference>
<dbReference type="Pfam" id="PF04166">
    <property type="entry name" value="PdxA"/>
    <property type="match status" value="1"/>
</dbReference>